<keyword evidence="8" id="KW-1185">Reference proteome</keyword>
<evidence type="ECO:0000256" key="2">
    <source>
        <dbReference type="ARBA" id="ARBA00022771"/>
    </source>
</evidence>
<feature type="region of interest" description="Disordered" evidence="5">
    <location>
        <begin position="1201"/>
        <end position="1271"/>
    </location>
</feature>
<dbReference type="InterPro" id="IPR017907">
    <property type="entry name" value="Znf_RING_CS"/>
</dbReference>
<name>A0AAN8ZZU4_HALRR</name>
<evidence type="ECO:0000256" key="3">
    <source>
        <dbReference type="ARBA" id="ARBA00022833"/>
    </source>
</evidence>
<comment type="caution">
    <text evidence="7">The sequence shown here is derived from an EMBL/GenBank/DDBJ whole genome shotgun (WGS) entry which is preliminary data.</text>
</comment>
<dbReference type="PANTHER" id="PTHR16295">
    <property type="entry name" value="TRAF-TYPE ZINC FINGER PROTEIN-RELATED"/>
    <property type="match status" value="1"/>
</dbReference>
<feature type="compositionally biased region" description="Basic and acidic residues" evidence="5">
    <location>
        <begin position="1140"/>
        <end position="1156"/>
    </location>
</feature>
<dbReference type="Gene3D" id="3.30.40.10">
    <property type="entry name" value="Zinc/RING finger domain, C3HC4 (zinc finger)"/>
    <property type="match status" value="2"/>
</dbReference>
<evidence type="ECO:0000259" key="6">
    <source>
        <dbReference type="PROSITE" id="PS50089"/>
    </source>
</evidence>
<feature type="compositionally biased region" description="Basic and acidic residues" evidence="5">
    <location>
        <begin position="662"/>
        <end position="674"/>
    </location>
</feature>
<dbReference type="InterPro" id="IPR044110">
    <property type="entry name" value="RING-HC_RNF146"/>
</dbReference>
<feature type="domain" description="RING-type" evidence="6">
    <location>
        <begin position="155"/>
        <end position="193"/>
    </location>
</feature>
<feature type="compositionally biased region" description="Polar residues" evidence="5">
    <location>
        <begin position="982"/>
        <end position="1005"/>
    </location>
</feature>
<feature type="region of interest" description="Disordered" evidence="5">
    <location>
        <begin position="509"/>
        <end position="534"/>
    </location>
</feature>
<dbReference type="PROSITE" id="PS50089">
    <property type="entry name" value="ZF_RING_2"/>
    <property type="match status" value="1"/>
</dbReference>
<dbReference type="Pfam" id="PF13920">
    <property type="entry name" value="zf-C3HC4_3"/>
    <property type="match status" value="1"/>
</dbReference>
<dbReference type="GO" id="GO:0008270">
    <property type="term" value="F:zinc ion binding"/>
    <property type="evidence" value="ECO:0007669"/>
    <property type="project" value="UniProtKB-KW"/>
</dbReference>
<feature type="compositionally biased region" description="Pro residues" evidence="5">
    <location>
        <begin position="1012"/>
        <end position="1037"/>
    </location>
</feature>
<feature type="region of interest" description="Disordered" evidence="5">
    <location>
        <begin position="347"/>
        <end position="493"/>
    </location>
</feature>
<feature type="compositionally biased region" description="Polar residues" evidence="5">
    <location>
        <begin position="1208"/>
        <end position="1217"/>
    </location>
</feature>
<keyword evidence="1" id="KW-0479">Metal-binding</keyword>
<feature type="region of interest" description="Disordered" evidence="5">
    <location>
        <begin position="550"/>
        <end position="679"/>
    </location>
</feature>
<feature type="compositionally biased region" description="Polar residues" evidence="5">
    <location>
        <begin position="1098"/>
        <end position="1108"/>
    </location>
</feature>
<feature type="region of interest" description="Disordered" evidence="5">
    <location>
        <begin position="262"/>
        <end position="287"/>
    </location>
</feature>
<feature type="region of interest" description="Disordered" evidence="5">
    <location>
        <begin position="1276"/>
        <end position="1295"/>
    </location>
</feature>
<feature type="compositionally biased region" description="Polar residues" evidence="5">
    <location>
        <begin position="695"/>
        <end position="712"/>
    </location>
</feature>
<dbReference type="CDD" id="cd16546">
    <property type="entry name" value="RING-HC_RNF146"/>
    <property type="match status" value="1"/>
</dbReference>
<feature type="compositionally biased region" description="Low complexity" evidence="5">
    <location>
        <begin position="849"/>
        <end position="913"/>
    </location>
</feature>
<feature type="compositionally biased region" description="Pro residues" evidence="5">
    <location>
        <begin position="829"/>
        <end position="848"/>
    </location>
</feature>
<evidence type="ECO:0000256" key="5">
    <source>
        <dbReference type="SAM" id="MobiDB-lite"/>
    </source>
</evidence>
<feature type="region of interest" description="Disordered" evidence="5">
    <location>
        <begin position="218"/>
        <end position="244"/>
    </location>
</feature>
<reference evidence="7 8" key="1">
    <citation type="submission" date="2023-11" db="EMBL/GenBank/DDBJ databases">
        <title>Halocaridina rubra genome assembly.</title>
        <authorList>
            <person name="Smith C."/>
        </authorList>
    </citation>
    <scope>NUCLEOTIDE SEQUENCE [LARGE SCALE GENOMIC DNA]</scope>
    <source>
        <strain evidence="7">EP-1</strain>
        <tissue evidence="7">Whole</tissue>
    </source>
</reference>
<feature type="compositionally biased region" description="Basic and acidic residues" evidence="5">
    <location>
        <begin position="1254"/>
        <end position="1271"/>
    </location>
</feature>
<dbReference type="InterPro" id="IPR013083">
    <property type="entry name" value="Znf_RING/FYVE/PHD"/>
</dbReference>
<feature type="compositionally biased region" description="Polar residues" evidence="5">
    <location>
        <begin position="1127"/>
        <end position="1139"/>
    </location>
</feature>
<feature type="compositionally biased region" description="Low complexity" evidence="5">
    <location>
        <begin position="815"/>
        <end position="828"/>
    </location>
</feature>
<dbReference type="SUPFAM" id="SSF57850">
    <property type="entry name" value="RING/U-box"/>
    <property type="match status" value="1"/>
</dbReference>
<dbReference type="PANTHER" id="PTHR16295:SF10">
    <property type="entry name" value="EXPRESSED PROTEIN"/>
    <property type="match status" value="1"/>
</dbReference>
<feature type="compositionally biased region" description="Low complexity" evidence="5">
    <location>
        <begin position="371"/>
        <end position="488"/>
    </location>
</feature>
<feature type="region of interest" description="Disordered" evidence="5">
    <location>
        <begin position="694"/>
        <end position="930"/>
    </location>
</feature>
<gene>
    <name evidence="7" type="ORF">SK128_009061</name>
</gene>
<feature type="region of interest" description="Disordered" evidence="5">
    <location>
        <begin position="1363"/>
        <end position="1395"/>
    </location>
</feature>
<proteinExistence type="predicted"/>
<keyword evidence="2 4" id="KW-0863">Zinc-finger</keyword>
<dbReference type="InterPro" id="IPR001841">
    <property type="entry name" value="Znf_RING"/>
</dbReference>
<evidence type="ECO:0000313" key="8">
    <source>
        <dbReference type="Proteomes" id="UP001381693"/>
    </source>
</evidence>
<feature type="compositionally biased region" description="Pro residues" evidence="5">
    <location>
        <begin position="1228"/>
        <end position="1240"/>
    </location>
</feature>
<accession>A0AAN8ZZU4</accession>
<feature type="compositionally biased region" description="Low complexity" evidence="5">
    <location>
        <begin position="276"/>
        <end position="287"/>
    </location>
</feature>
<evidence type="ECO:0000256" key="1">
    <source>
        <dbReference type="ARBA" id="ARBA00022723"/>
    </source>
</evidence>
<feature type="compositionally biased region" description="Basic and acidic residues" evidence="5">
    <location>
        <begin position="1276"/>
        <end position="1285"/>
    </location>
</feature>
<evidence type="ECO:0000313" key="7">
    <source>
        <dbReference type="EMBL" id="KAK7074916.1"/>
    </source>
</evidence>
<organism evidence="7 8">
    <name type="scientific">Halocaridina rubra</name>
    <name type="common">Hawaiian red shrimp</name>
    <dbReference type="NCBI Taxonomy" id="373956"/>
    <lineage>
        <taxon>Eukaryota</taxon>
        <taxon>Metazoa</taxon>
        <taxon>Ecdysozoa</taxon>
        <taxon>Arthropoda</taxon>
        <taxon>Crustacea</taxon>
        <taxon>Multicrustacea</taxon>
        <taxon>Malacostraca</taxon>
        <taxon>Eumalacostraca</taxon>
        <taxon>Eucarida</taxon>
        <taxon>Decapoda</taxon>
        <taxon>Pleocyemata</taxon>
        <taxon>Caridea</taxon>
        <taxon>Atyoidea</taxon>
        <taxon>Atyidae</taxon>
        <taxon>Halocaridina</taxon>
    </lineage>
</organism>
<protein>
    <recommendedName>
        <fullName evidence="6">RING-type domain-containing protein</fullName>
    </recommendedName>
</protein>
<dbReference type="Proteomes" id="UP001381693">
    <property type="component" value="Unassembled WGS sequence"/>
</dbReference>
<feature type="region of interest" description="Disordered" evidence="5">
    <location>
        <begin position="963"/>
        <end position="1160"/>
    </location>
</feature>
<feature type="non-terminal residue" evidence="7">
    <location>
        <position position="1472"/>
    </location>
</feature>
<dbReference type="EMBL" id="JAXCGZ010011410">
    <property type="protein sequence ID" value="KAK7074916.1"/>
    <property type="molecule type" value="Genomic_DNA"/>
</dbReference>
<dbReference type="SMART" id="SM00184">
    <property type="entry name" value="RING"/>
    <property type="match status" value="1"/>
</dbReference>
<sequence>MGEDTKYCGNCKREVSAVNFTIHTVHCQRNIAVCSICNQPVPRSHYQQHVENNHKSVPCPKCSEEVEPLQLFAHEREHCPRRMLTCEHCELEVVAADHERHKEYCEARTERCKGCTKYVQVRYLQFHYETDHKYIKPEDKVRADENGSDDEGSECPICLGPVTLPLALDCGHVFCMVCVKGIANTTKNCAICRRDITRDMLMDIRFCREEDIIKNYVNRPREKKTTRSHSVPSRGTGPGGRRLVHHTTEDYDEMVSALMSSRTTAPSYRYQRPSNTHTPPQYTPYSTTTTNAESCQDLCKDSCKDSTESCKDSFQDDDCCCSSTQSSSTNSSTTSTTTTNTISLTASSSMSSTTTTTMTTSSERASRDSMSRTSSVSSYVAPPVRSSSASRALTSSSYSSRSSSVTASRTTTSSTENSSTSNTDSFSSSSSSISCTLSTTSYSSTTSHTSSVSTSSSVVASSSSSTSSTTKSSSSSTASTTSSYSPTYGARPRRPTTLALETNAVLASLTAETSSSRSRLSGSRSAEPPENATQEQYDRWLAFQLAKADDDLPPSEFNRKHKPTFRRSFSMPERPDKLSDSSSSSESDSDTPSSRGSSRRPPASPRSTATYSSSASSSSRSTPISKSSSDSNASSSSGSSSGSSALSTGARPKSSGLRKRVSFKEDAPPIRREAPVLLPCEFCDEMFPERDLMRHQTSCEQNETQLPRTSRLAQLAAANSSAASSSTTNSTATVNSSTRVASVSSPSVTSPTSDKPITTGPSSPPPRRRQGRMPTPVCAPPRKGTAPFPIAAVERKPTDTPTAPSRKSPAPTLPPRRAAACNPETATISPPPSCPSSISPPPLSPPPTTTITIVDQPPAVVVSPSLSSGSNRPFSVSPASSTSTNSSSASSGSLSSSSTTPSTSSSASPVPVSMHTPELAPPDTPTTDLECELDEDIPFSRPRKGRLLSSAIFSWRSISGSAATRRGGYARSNTAPLEDTGTGDSPQPIQPVTTSHSATQLPVQRTSEKDTPPPYPKIPRSPSPTKRPPKQISPPPQSDIIKEPTKEISPPPQIPLNQEHADSVFIKNPNKYKAPPPPPQIPTHRASPSPDKPPIIASTISDNYNKKTSPPPQPHLPVIYPTEVKQRSPSPQEKQTTDSTKSHTNHERNGFIKFDSKPMMNGFPQREVELRINCEFCKQVFTPEKFRSHQTVCEAALRPVSRRPASAMEQSTSQKSKSPLPARHNKGPAPPPPESTPPDFPSEEPAPSHKRLERSHSVKDDRSSYRDSVRVTRRLERASSIKESRTTSSSSYADKSYRWGSRETLYSNGMDSPSTYASTGWSGSTSNLYTGWGSSGSHAWSSHINMVRDDLRTRTAAASVTALHQDNGGDSDNGVENDVDTEGNGRDRSRSRYSSSNSLLNEVRAALNKTSFSHFAVDTGGARYRERSTSRTRPASMFSMSSGGWGSMFDLSSPSRQFNISDAFSSASLASK</sequence>
<dbReference type="GO" id="GO:0005739">
    <property type="term" value="C:mitochondrion"/>
    <property type="evidence" value="ECO:0007669"/>
    <property type="project" value="TreeGrafter"/>
</dbReference>
<feature type="compositionally biased region" description="Low complexity" evidence="5">
    <location>
        <begin position="580"/>
        <end position="650"/>
    </location>
</feature>
<feature type="compositionally biased region" description="Low complexity" evidence="5">
    <location>
        <begin position="509"/>
        <end position="526"/>
    </location>
</feature>
<feature type="compositionally biased region" description="Low complexity" evidence="5">
    <location>
        <begin position="716"/>
        <end position="761"/>
    </location>
</feature>
<keyword evidence="3" id="KW-0862">Zinc</keyword>
<evidence type="ECO:0000256" key="4">
    <source>
        <dbReference type="PROSITE-ProRule" id="PRU00175"/>
    </source>
</evidence>
<dbReference type="PROSITE" id="PS00518">
    <property type="entry name" value="ZF_RING_1"/>
    <property type="match status" value="1"/>
</dbReference>
<feature type="compositionally biased region" description="Low complexity" evidence="5">
    <location>
        <begin position="347"/>
        <end position="362"/>
    </location>
</feature>
<dbReference type="InterPro" id="IPR051986">
    <property type="entry name" value="Innate_Immune_Apopt_Reg"/>
</dbReference>